<evidence type="ECO:0000259" key="10">
    <source>
        <dbReference type="PROSITE" id="PS50883"/>
    </source>
</evidence>
<accession>I3Y8K9</accession>
<dbReference type="STRING" id="765911.Thivi_1313"/>
<dbReference type="PANTHER" id="PTHR33121:SF79">
    <property type="entry name" value="CYCLIC DI-GMP PHOSPHODIESTERASE PDED-RELATED"/>
    <property type="match status" value="1"/>
</dbReference>
<dbReference type="SMART" id="SM00065">
    <property type="entry name" value="GAF"/>
    <property type="match status" value="1"/>
</dbReference>
<feature type="compositionally biased region" description="Polar residues" evidence="6">
    <location>
        <begin position="712"/>
        <end position="721"/>
    </location>
</feature>
<dbReference type="PROSITE" id="PS50894">
    <property type="entry name" value="HPT"/>
    <property type="match status" value="1"/>
</dbReference>
<dbReference type="eggNOG" id="COG3706">
    <property type="taxonomic scope" value="Bacteria"/>
</dbReference>
<dbReference type="SMART" id="SM00086">
    <property type="entry name" value="PAC"/>
    <property type="match status" value="1"/>
</dbReference>
<dbReference type="Pfam" id="PF13185">
    <property type="entry name" value="GAF_2"/>
    <property type="match status" value="1"/>
</dbReference>
<dbReference type="Pfam" id="PF01627">
    <property type="entry name" value="Hpt"/>
    <property type="match status" value="1"/>
</dbReference>
<proteinExistence type="predicted"/>
<dbReference type="InterPro" id="IPR001633">
    <property type="entry name" value="EAL_dom"/>
</dbReference>
<dbReference type="InterPro" id="IPR050706">
    <property type="entry name" value="Cyclic-di-GMP_PDE-like"/>
</dbReference>
<dbReference type="SMART" id="SM00448">
    <property type="entry name" value="REC"/>
    <property type="match status" value="3"/>
</dbReference>
<dbReference type="SMART" id="SM00052">
    <property type="entry name" value="EAL"/>
    <property type="match status" value="1"/>
</dbReference>
<feature type="region of interest" description="Disordered" evidence="6">
    <location>
        <begin position="712"/>
        <end position="737"/>
    </location>
</feature>
<dbReference type="PANTHER" id="PTHR33121">
    <property type="entry name" value="CYCLIC DI-GMP PHOSPHODIESTERASE PDEF"/>
    <property type="match status" value="1"/>
</dbReference>
<dbReference type="eggNOG" id="COG2202">
    <property type="taxonomic scope" value="Bacteria"/>
</dbReference>
<dbReference type="InterPro" id="IPR001610">
    <property type="entry name" value="PAC"/>
</dbReference>
<dbReference type="PROSITE" id="PS50110">
    <property type="entry name" value="RESPONSE_REGULATORY"/>
    <property type="match status" value="3"/>
</dbReference>
<feature type="domain" description="EAL" evidence="10">
    <location>
        <begin position="1139"/>
        <end position="1391"/>
    </location>
</feature>
<dbReference type="Gene3D" id="3.30.450.20">
    <property type="entry name" value="PAS domain"/>
    <property type="match status" value="1"/>
</dbReference>
<dbReference type="GO" id="GO:0004672">
    <property type="term" value="F:protein kinase activity"/>
    <property type="evidence" value="ECO:0007669"/>
    <property type="project" value="UniProtKB-ARBA"/>
</dbReference>
<dbReference type="InterPro" id="IPR000014">
    <property type="entry name" value="PAS"/>
</dbReference>
<reference evidence="12 13" key="1">
    <citation type="submission" date="2012-06" db="EMBL/GenBank/DDBJ databases">
        <title>Complete sequence of Thiocystis violascens DSM 198.</title>
        <authorList>
            <consortium name="US DOE Joint Genome Institute"/>
            <person name="Lucas S."/>
            <person name="Han J."/>
            <person name="Lapidus A."/>
            <person name="Cheng J.-F."/>
            <person name="Goodwin L."/>
            <person name="Pitluck S."/>
            <person name="Peters L."/>
            <person name="Ovchinnikova G."/>
            <person name="Teshima H."/>
            <person name="Detter J.C."/>
            <person name="Han C."/>
            <person name="Tapia R."/>
            <person name="Land M."/>
            <person name="Hauser L."/>
            <person name="Kyrpides N."/>
            <person name="Ivanova N."/>
            <person name="Pagani I."/>
            <person name="Vogl K."/>
            <person name="Liu Z."/>
            <person name="Frigaard N.-U."/>
            <person name="Bryant D."/>
            <person name="Woyke T."/>
        </authorList>
    </citation>
    <scope>NUCLEOTIDE SEQUENCE [LARGE SCALE GENOMIC DNA]</scope>
    <source>
        <strain evidence="13">ATCC 17096 / DSM 198 / 6111</strain>
    </source>
</reference>
<dbReference type="SUPFAM" id="SSF47226">
    <property type="entry name" value="Histidine-containing phosphotransfer domain, HPT domain"/>
    <property type="match status" value="1"/>
</dbReference>
<keyword evidence="1" id="KW-0808">Transferase</keyword>
<dbReference type="Proteomes" id="UP000006062">
    <property type="component" value="Chromosome"/>
</dbReference>
<dbReference type="PROSITE" id="PS50883">
    <property type="entry name" value="EAL"/>
    <property type="match status" value="1"/>
</dbReference>
<dbReference type="InterPro" id="IPR000700">
    <property type="entry name" value="PAS-assoc_C"/>
</dbReference>
<dbReference type="GO" id="GO:0071111">
    <property type="term" value="F:cyclic-guanylate-specific phosphodiesterase activity"/>
    <property type="evidence" value="ECO:0007669"/>
    <property type="project" value="InterPro"/>
</dbReference>
<evidence type="ECO:0000259" key="8">
    <source>
        <dbReference type="PROSITE" id="PS50112"/>
    </source>
</evidence>
<dbReference type="eggNOG" id="COG2200">
    <property type="taxonomic scope" value="Bacteria"/>
</dbReference>
<dbReference type="GO" id="GO:0000160">
    <property type="term" value="P:phosphorelay signal transduction system"/>
    <property type="evidence" value="ECO:0007669"/>
    <property type="project" value="UniProtKB-KW"/>
</dbReference>
<keyword evidence="2" id="KW-0418">Kinase</keyword>
<dbReference type="InterPro" id="IPR011006">
    <property type="entry name" value="CheY-like_superfamily"/>
</dbReference>
<evidence type="ECO:0000256" key="5">
    <source>
        <dbReference type="PROSITE-ProRule" id="PRU00169"/>
    </source>
</evidence>
<dbReference type="CDD" id="cd17546">
    <property type="entry name" value="REC_hyHK_CKI1_RcsC-like"/>
    <property type="match status" value="1"/>
</dbReference>
<feature type="modified residue" description="Phosphohistidine" evidence="4">
    <location>
        <position position="928"/>
    </location>
</feature>
<dbReference type="InterPro" id="IPR029016">
    <property type="entry name" value="GAF-like_dom_sf"/>
</dbReference>
<evidence type="ECO:0000259" key="11">
    <source>
        <dbReference type="PROSITE" id="PS50894"/>
    </source>
</evidence>
<evidence type="ECO:0000256" key="2">
    <source>
        <dbReference type="ARBA" id="ARBA00022777"/>
    </source>
</evidence>
<name>I3Y8K9_THIV6</name>
<dbReference type="Gene3D" id="3.40.50.2300">
    <property type="match status" value="3"/>
</dbReference>
<dbReference type="RefSeq" id="WP_014777806.1">
    <property type="nucleotide sequence ID" value="NC_018012.1"/>
</dbReference>
<keyword evidence="5" id="KW-0597">Phosphoprotein</keyword>
<dbReference type="InterPro" id="IPR035965">
    <property type="entry name" value="PAS-like_dom_sf"/>
</dbReference>
<evidence type="ECO:0000259" key="7">
    <source>
        <dbReference type="PROSITE" id="PS50110"/>
    </source>
</evidence>
<feature type="domain" description="Response regulatory" evidence="7">
    <location>
        <begin position="1004"/>
        <end position="1127"/>
    </location>
</feature>
<dbReference type="SUPFAM" id="SSF52172">
    <property type="entry name" value="CheY-like"/>
    <property type="match status" value="3"/>
</dbReference>
<dbReference type="InterPro" id="IPR001789">
    <property type="entry name" value="Sig_transdc_resp-reg_receiver"/>
</dbReference>
<dbReference type="Gene3D" id="1.20.120.160">
    <property type="entry name" value="HPT domain"/>
    <property type="match status" value="1"/>
</dbReference>
<dbReference type="InterPro" id="IPR036641">
    <property type="entry name" value="HPT_dom_sf"/>
</dbReference>
<dbReference type="PROSITE" id="PS50112">
    <property type="entry name" value="PAS"/>
    <property type="match status" value="1"/>
</dbReference>
<feature type="domain" description="PAS" evidence="8">
    <location>
        <begin position="401"/>
        <end position="446"/>
    </location>
</feature>
<evidence type="ECO:0000256" key="3">
    <source>
        <dbReference type="ARBA" id="ARBA00023012"/>
    </source>
</evidence>
<dbReference type="Pfam" id="PF00072">
    <property type="entry name" value="Response_reg"/>
    <property type="match status" value="3"/>
</dbReference>
<feature type="modified residue" description="4-aspartylphosphate" evidence="5">
    <location>
        <position position="1057"/>
    </location>
</feature>
<feature type="domain" description="Response regulatory" evidence="7">
    <location>
        <begin position="266"/>
        <end position="382"/>
    </location>
</feature>
<dbReference type="PROSITE" id="PS50113">
    <property type="entry name" value="PAC"/>
    <property type="match status" value="1"/>
</dbReference>
<dbReference type="EMBL" id="CP003154">
    <property type="protein sequence ID" value="AFL73327.1"/>
    <property type="molecule type" value="Genomic_DNA"/>
</dbReference>
<dbReference type="eggNOG" id="COG2203">
    <property type="taxonomic scope" value="Bacteria"/>
</dbReference>
<evidence type="ECO:0000256" key="6">
    <source>
        <dbReference type="SAM" id="MobiDB-lite"/>
    </source>
</evidence>
<dbReference type="KEGG" id="tvi:Thivi_1313"/>
<dbReference type="Gene3D" id="3.30.450.40">
    <property type="match status" value="1"/>
</dbReference>
<feature type="domain" description="PAC" evidence="9">
    <location>
        <begin position="473"/>
        <end position="525"/>
    </location>
</feature>
<dbReference type="CDD" id="cd00088">
    <property type="entry name" value="HPT"/>
    <property type="match status" value="1"/>
</dbReference>
<comment type="caution">
    <text evidence="5">Lacks conserved residue(s) required for the propagation of feature annotation.</text>
</comment>
<feature type="modified residue" description="4-aspartylphosphate" evidence="5">
    <location>
        <position position="787"/>
    </location>
</feature>
<dbReference type="HOGENOM" id="CLU_005222_0_0_6"/>
<dbReference type="SUPFAM" id="SSF55785">
    <property type="entry name" value="PYP-like sensor domain (PAS domain)"/>
    <property type="match status" value="1"/>
</dbReference>
<sequence length="1396" mass="151806">MSVPEQLRTLTDRLTRNGWERDTGARLAEIAQGIEDDASASGWVAALGRARELVGILDEFRREAPSAQRLAPVVQATVGLAELLERGPLAERLDPMLLPANPGDWTFVVAGTVGETDGDLLTLLRSLGFAVERADGIAAVEQRLRQGQTILLAGTDWLTAHAPRLRPLLPDISDPLPSTPLVVAVLDRLAASQPLGVNEDKGLSNAPDCPENAAARCESESGGQNFSAQIQARRAGARLVLDAPLEIDRLLGELAGLAWIPRTPYRVLLVDDDRARLADCTAVLSAVGCEVLASADPLAIWPRVANFVPETCVVGVGMADCCGIDFVALLRRDKRFTRLPAIYLAATDAPAPRIAACQAGGEEYFVAPLDHRLLTVAVLARARQFRLFEVVYFQRRRAWRELADLKNALDRHAIVSVASPDGAILDINRKFCESSGYRREELIGRNHRIVKSAHQAPAVFEGLWRTISAGRIWQGELQNRRKDGSHYWVQCTIAPILDERKRLERYLSIRTEISEQKSLLAQRKRHERLLDLQRRALQRFIATQDLAATATLLLDGLLILTDSAHGFLLDAREDADGTRFLAPQAISGIAWNAQTHRLLKTARAQGMEFRNLQNLLGDILHTGEAVIVNDLDGARIQGHLPDGHPRLHSFLGLPIREGDVLLGVLGLANRPGGYDRSEVEFLQTLTATYAGILDAARLRAVQQRVIDELQQTPSALEQTSQPPAPRAPTGSEPPARRRILIAEDNPANLVLLRMQIEALGHVADLAADGPTALAKWQAGGHDLLLTDLNMPGMDGLDLTRSIRAAEQEHGGHLPIIAITAASEPEVLTACRASGLDDILPKPIALDDLRRRLDRWLSRAAPDPLSAVPPEDPNATLDTASIVRALGNVSQRQMRELIDLFVMTARAELPACRNLRRESDARALMLAMHKLKSSAHMVGALHFAALAERLEEAARLGQVEVAPSLLAELDDAIGDLEAAAQRLTVALPPSLAERAPLPPEILPRRVLVLDDDAIARRQTGMLLALLGVGEILTVDSGEAALAEIERVGGAGIDLLITDLRMPGMDGIEFLRRLAASGYPGDLVISSGVDERLLHTAADLIRAKGLYLRGAIRKPMTRAALTDLLTSAREPLARSVQAAVADIAPGEILDGLRRDEFSMHFQPKVDANTLRVVGLEALARWRRGGCQVRPDLFIGAAERHGSIIPLSQALLAKTLNDGVKLTAAGFPLTIAFNLSADWLSDIHLPEFILDSIQTSGFAAENLILEITETTLLSDPDIAMDVLTRLRLKGFKLSIDDFGTGYSSMEQLRRIPFGELKLDRGFVRGASERPAVRAILSASVEMARKLGLTTVAEGVETQADLDLVRGLGCDLVQGWLIAKPMPLDELIAWLHARGMFGSS</sequence>
<feature type="domain" description="HPt" evidence="11">
    <location>
        <begin position="889"/>
        <end position="982"/>
    </location>
</feature>
<dbReference type="Pfam" id="PF00563">
    <property type="entry name" value="EAL"/>
    <property type="match status" value="1"/>
</dbReference>
<evidence type="ECO:0000256" key="1">
    <source>
        <dbReference type="ARBA" id="ARBA00022679"/>
    </source>
</evidence>
<dbReference type="Gene3D" id="3.20.20.450">
    <property type="entry name" value="EAL domain"/>
    <property type="match status" value="1"/>
</dbReference>
<keyword evidence="13" id="KW-1185">Reference proteome</keyword>
<dbReference type="eggNOG" id="COG2198">
    <property type="taxonomic scope" value="Bacteria"/>
</dbReference>
<evidence type="ECO:0000313" key="12">
    <source>
        <dbReference type="EMBL" id="AFL73327.1"/>
    </source>
</evidence>
<evidence type="ECO:0000256" key="4">
    <source>
        <dbReference type="PROSITE-ProRule" id="PRU00110"/>
    </source>
</evidence>
<dbReference type="CDD" id="cd01948">
    <property type="entry name" value="EAL"/>
    <property type="match status" value="1"/>
</dbReference>
<evidence type="ECO:0000259" key="9">
    <source>
        <dbReference type="PROSITE" id="PS50113"/>
    </source>
</evidence>
<dbReference type="InterPro" id="IPR003018">
    <property type="entry name" value="GAF"/>
</dbReference>
<dbReference type="eggNOG" id="COG0784">
    <property type="taxonomic scope" value="Bacteria"/>
</dbReference>
<keyword evidence="3" id="KW-0902">Two-component regulatory system</keyword>
<feature type="domain" description="Response regulatory" evidence="7">
    <location>
        <begin position="738"/>
        <end position="856"/>
    </location>
</feature>
<dbReference type="CDD" id="cd00130">
    <property type="entry name" value="PAS"/>
    <property type="match status" value="1"/>
</dbReference>
<dbReference type="InterPro" id="IPR035919">
    <property type="entry name" value="EAL_sf"/>
</dbReference>
<dbReference type="NCBIfam" id="TIGR00229">
    <property type="entry name" value="sensory_box"/>
    <property type="match status" value="1"/>
</dbReference>
<organism evidence="12 13">
    <name type="scientific">Thiocystis violascens (strain ATCC 17096 / DSM 198 / 6111)</name>
    <name type="common">Chromatium violascens</name>
    <dbReference type="NCBI Taxonomy" id="765911"/>
    <lineage>
        <taxon>Bacteria</taxon>
        <taxon>Pseudomonadati</taxon>
        <taxon>Pseudomonadota</taxon>
        <taxon>Gammaproteobacteria</taxon>
        <taxon>Chromatiales</taxon>
        <taxon>Chromatiaceae</taxon>
        <taxon>Thiocystis</taxon>
    </lineage>
</organism>
<dbReference type="SUPFAM" id="SSF55781">
    <property type="entry name" value="GAF domain-like"/>
    <property type="match status" value="1"/>
</dbReference>
<gene>
    <name evidence="12" type="ordered locus">Thivi_1313</name>
</gene>
<dbReference type="Pfam" id="PF13426">
    <property type="entry name" value="PAS_9"/>
    <property type="match status" value="1"/>
</dbReference>
<evidence type="ECO:0000313" key="13">
    <source>
        <dbReference type="Proteomes" id="UP000006062"/>
    </source>
</evidence>
<dbReference type="InterPro" id="IPR008207">
    <property type="entry name" value="Sig_transdc_His_kin_Hpt_dom"/>
</dbReference>
<dbReference type="SUPFAM" id="SSF141868">
    <property type="entry name" value="EAL domain-like"/>
    <property type="match status" value="1"/>
</dbReference>
<protein>
    <submittedName>
        <fullName evidence="12">PAS domain S-box</fullName>
    </submittedName>
</protein>